<dbReference type="AlphaFoldDB" id="A0ABD1U1T4"/>
<organism evidence="3 4">
    <name type="scientific">Abeliophyllum distichum</name>
    <dbReference type="NCBI Taxonomy" id="126358"/>
    <lineage>
        <taxon>Eukaryota</taxon>
        <taxon>Viridiplantae</taxon>
        <taxon>Streptophyta</taxon>
        <taxon>Embryophyta</taxon>
        <taxon>Tracheophyta</taxon>
        <taxon>Spermatophyta</taxon>
        <taxon>Magnoliopsida</taxon>
        <taxon>eudicotyledons</taxon>
        <taxon>Gunneridae</taxon>
        <taxon>Pentapetalae</taxon>
        <taxon>asterids</taxon>
        <taxon>lamiids</taxon>
        <taxon>Lamiales</taxon>
        <taxon>Oleaceae</taxon>
        <taxon>Forsythieae</taxon>
        <taxon>Abeliophyllum</taxon>
    </lineage>
</organism>
<protein>
    <submittedName>
        <fullName evidence="3">Uncharacterized protein</fullName>
    </submittedName>
</protein>
<dbReference type="EMBL" id="JBFOLK010000004">
    <property type="protein sequence ID" value="KAL2518950.1"/>
    <property type="molecule type" value="Genomic_DNA"/>
</dbReference>
<sequence length="310" mass="34457">MSREENREAVEASKVIEADDSSAPEGDVPLSRKRNAPPLQKTLALNTSEEVVLEGPTKLSQKSGGTEGGSYESKRLLMELIGAHGARIPDDVLRNVPFYLSMGAQAMKKYFAPKWKEFSSHGDLEDVLEASLASVIRASAMQMKVLGEFRTCMQEQRKLSVEASKSDKEHRQALEGLQAALDSSQGGCRGFGSCQPREKAFADEVQNLKGDLKSSENGRKEAESEVARLMGEKKEMEEKLGKVEAKLENAEAEFVVNFYNTEAYTNFLDYFARVEQQEVLTVLRKDHPSFDIGHLEARFPLPDVESEEDS</sequence>
<dbReference type="Proteomes" id="UP001604336">
    <property type="component" value="Unassembled WGS sequence"/>
</dbReference>
<gene>
    <name evidence="3" type="ORF">Adt_15197</name>
</gene>
<name>A0ABD1U1T4_9LAMI</name>
<keyword evidence="4" id="KW-1185">Reference proteome</keyword>
<evidence type="ECO:0000313" key="4">
    <source>
        <dbReference type="Proteomes" id="UP001604336"/>
    </source>
</evidence>
<evidence type="ECO:0000256" key="1">
    <source>
        <dbReference type="SAM" id="Coils"/>
    </source>
</evidence>
<evidence type="ECO:0000313" key="3">
    <source>
        <dbReference type="EMBL" id="KAL2518950.1"/>
    </source>
</evidence>
<feature type="compositionally biased region" description="Basic and acidic residues" evidence="2">
    <location>
        <begin position="1"/>
        <end position="17"/>
    </location>
</feature>
<accession>A0ABD1U1T4</accession>
<comment type="caution">
    <text evidence="3">The sequence shown here is derived from an EMBL/GenBank/DDBJ whole genome shotgun (WGS) entry which is preliminary data.</text>
</comment>
<reference evidence="4" key="1">
    <citation type="submission" date="2024-07" db="EMBL/GenBank/DDBJ databases">
        <title>Two chromosome-level genome assemblies of Korean endemic species Abeliophyllum distichum and Forsythia ovata (Oleaceae).</title>
        <authorList>
            <person name="Jang H."/>
        </authorList>
    </citation>
    <scope>NUCLEOTIDE SEQUENCE [LARGE SCALE GENOMIC DNA]</scope>
</reference>
<keyword evidence="1" id="KW-0175">Coiled coil</keyword>
<proteinExistence type="predicted"/>
<feature type="coiled-coil region" evidence="1">
    <location>
        <begin position="205"/>
        <end position="253"/>
    </location>
</feature>
<feature type="region of interest" description="Disordered" evidence="2">
    <location>
        <begin position="1"/>
        <end position="70"/>
    </location>
</feature>
<evidence type="ECO:0000256" key="2">
    <source>
        <dbReference type="SAM" id="MobiDB-lite"/>
    </source>
</evidence>